<evidence type="ECO:0000313" key="12">
    <source>
        <dbReference type="Proteomes" id="UP000076842"/>
    </source>
</evidence>
<evidence type="ECO:0000313" key="11">
    <source>
        <dbReference type="EMBL" id="KZT59381.1"/>
    </source>
</evidence>
<evidence type="ECO:0000256" key="6">
    <source>
        <dbReference type="ARBA" id="ARBA00022968"/>
    </source>
</evidence>
<dbReference type="PANTHER" id="PTHR11214">
    <property type="entry name" value="BETA-1,3-N-ACETYLGLUCOSAMINYLTRANSFERASE"/>
    <property type="match status" value="1"/>
</dbReference>
<evidence type="ECO:0000256" key="8">
    <source>
        <dbReference type="ARBA" id="ARBA00023034"/>
    </source>
</evidence>
<dbReference type="Proteomes" id="UP000076842">
    <property type="component" value="Unassembled WGS sequence"/>
</dbReference>
<dbReference type="InterPro" id="IPR002659">
    <property type="entry name" value="Glyco_trans_31"/>
</dbReference>
<evidence type="ECO:0000256" key="7">
    <source>
        <dbReference type="ARBA" id="ARBA00022989"/>
    </source>
</evidence>
<keyword evidence="12" id="KW-1185">Reference proteome</keyword>
<gene>
    <name evidence="11" type="ORF">CALCODRAFT_493717</name>
</gene>
<name>A0A165HJK8_9BASI</name>
<evidence type="ECO:0000256" key="10">
    <source>
        <dbReference type="RuleBase" id="RU363063"/>
    </source>
</evidence>
<accession>A0A165HJK8</accession>
<evidence type="ECO:0000256" key="3">
    <source>
        <dbReference type="ARBA" id="ARBA00022676"/>
    </source>
</evidence>
<dbReference type="EMBL" id="KV423941">
    <property type="protein sequence ID" value="KZT59381.1"/>
    <property type="molecule type" value="Genomic_DNA"/>
</dbReference>
<dbReference type="OrthoDB" id="2139606at2759"/>
<dbReference type="Pfam" id="PF01762">
    <property type="entry name" value="Galactosyl_T"/>
    <property type="match status" value="1"/>
</dbReference>
<evidence type="ECO:0000256" key="9">
    <source>
        <dbReference type="ARBA" id="ARBA00023136"/>
    </source>
</evidence>
<reference evidence="11 12" key="1">
    <citation type="journal article" date="2016" name="Mol. Biol. Evol.">
        <title>Comparative Genomics of Early-Diverging Mushroom-Forming Fungi Provides Insights into the Origins of Lignocellulose Decay Capabilities.</title>
        <authorList>
            <person name="Nagy L.G."/>
            <person name="Riley R."/>
            <person name="Tritt A."/>
            <person name="Adam C."/>
            <person name="Daum C."/>
            <person name="Floudas D."/>
            <person name="Sun H."/>
            <person name="Yadav J.S."/>
            <person name="Pangilinan J."/>
            <person name="Larsson K.H."/>
            <person name="Matsuura K."/>
            <person name="Barry K."/>
            <person name="Labutti K."/>
            <person name="Kuo R."/>
            <person name="Ohm R.A."/>
            <person name="Bhattacharya S.S."/>
            <person name="Shirouzu T."/>
            <person name="Yoshinaga Y."/>
            <person name="Martin F.M."/>
            <person name="Grigoriev I.V."/>
            <person name="Hibbett D.S."/>
        </authorList>
    </citation>
    <scope>NUCLEOTIDE SEQUENCE [LARGE SCALE GENOMIC DNA]</scope>
    <source>
        <strain evidence="11 12">HHB12733</strain>
    </source>
</reference>
<organism evidence="11 12">
    <name type="scientific">Calocera cornea HHB12733</name>
    <dbReference type="NCBI Taxonomy" id="1353952"/>
    <lineage>
        <taxon>Eukaryota</taxon>
        <taxon>Fungi</taxon>
        <taxon>Dikarya</taxon>
        <taxon>Basidiomycota</taxon>
        <taxon>Agaricomycotina</taxon>
        <taxon>Dacrymycetes</taxon>
        <taxon>Dacrymycetales</taxon>
        <taxon>Dacrymycetaceae</taxon>
        <taxon>Calocera</taxon>
    </lineage>
</organism>
<dbReference type="InParanoid" id="A0A165HJK8"/>
<evidence type="ECO:0000256" key="4">
    <source>
        <dbReference type="ARBA" id="ARBA00022679"/>
    </source>
</evidence>
<keyword evidence="8 10" id="KW-0333">Golgi apparatus</keyword>
<comment type="similarity">
    <text evidence="2 10">Belongs to the glycosyltransferase 31 family.</text>
</comment>
<keyword evidence="5" id="KW-0812">Transmembrane</keyword>
<sequence>MAPPSLSYDKTLSWIRTTSRFRLLLLALLALVLCLSSALYLTGGTTPREDSPSYYPHVPHVPQRRPPKYSIFQHWLDTTPLTRNINITQMLADSPGRWDMFQEPIPELLSAPPPQSHGCEDNSSFGPMLFVGVFSIAKEQHQRAVIRALQTLPSPPSERVVIKFILGQSPDEKLQKLAEAEAGVYGDMVFLDIAENMNEGKTYAYFKWVSGLPEGERPRFTLKADSDTFLVLPSVLHTLSHLSCDQLIYWGTSWGSCLSCYPYYHRGLAYGLSWPLVAWLGSASFPNGHWATRGTEDMRTGAWLASLPGGEPLTVVDLYYHAGDWEGTTIPWDRDTVALHSMKEPEVRLTADS</sequence>
<evidence type="ECO:0000256" key="5">
    <source>
        <dbReference type="ARBA" id="ARBA00022692"/>
    </source>
</evidence>
<dbReference type="Gene3D" id="3.90.550.50">
    <property type="match status" value="1"/>
</dbReference>
<dbReference type="GO" id="GO:0051072">
    <property type="term" value="P:4,6-pyruvylated galactose residue biosynthetic process"/>
    <property type="evidence" value="ECO:0007669"/>
    <property type="project" value="TreeGrafter"/>
</dbReference>
<evidence type="ECO:0000256" key="2">
    <source>
        <dbReference type="ARBA" id="ARBA00008661"/>
    </source>
</evidence>
<dbReference type="EC" id="2.4.1.-" evidence="10"/>
<keyword evidence="7" id="KW-1133">Transmembrane helix</keyword>
<keyword evidence="3 10" id="KW-0328">Glycosyltransferase</keyword>
<keyword evidence="4 11" id="KW-0808">Transferase</keyword>
<keyword evidence="9" id="KW-0472">Membrane</keyword>
<comment type="subcellular location">
    <subcellularLocation>
        <location evidence="1 10">Golgi apparatus membrane</location>
        <topology evidence="1 10">Single-pass type II membrane protein</topology>
    </subcellularLocation>
</comment>
<dbReference type="GO" id="GO:0016758">
    <property type="term" value="F:hexosyltransferase activity"/>
    <property type="evidence" value="ECO:0007669"/>
    <property type="project" value="InterPro"/>
</dbReference>
<evidence type="ECO:0000256" key="1">
    <source>
        <dbReference type="ARBA" id="ARBA00004323"/>
    </source>
</evidence>
<proteinExistence type="inferred from homology"/>
<keyword evidence="6" id="KW-0735">Signal-anchor</keyword>
<dbReference type="STRING" id="1353952.A0A165HJK8"/>
<protein>
    <recommendedName>
        <fullName evidence="10">Hexosyltransferase</fullName>
        <ecNumber evidence="10">2.4.1.-</ecNumber>
    </recommendedName>
</protein>
<dbReference type="AlphaFoldDB" id="A0A165HJK8"/>
<dbReference type="PANTHER" id="PTHR11214:SF351">
    <property type="entry name" value="BETA-1,3-GALACTOSYLTRANSFERASE PVG3"/>
    <property type="match status" value="1"/>
</dbReference>
<dbReference type="GO" id="GO:0000139">
    <property type="term" value="C:Golgi membrane"/>
    <property type="evidence" value="ECO:0007669"/>
    <property type="project" value="UniProtKB-SubCell"/>
</dbReference>